<dbReference type="SUPFAM" id="SSF53335">
    <property type="entry name" value="S-adenosyl-L-methionine-dependent methyltransferases"/>
    <property type="match status" value="1"/>
</dbReference>
<evidence type="ECO:0000259" key="1">
    <source>
        <dbReference type="Pfam" id="PF08241"/>
    </source>
</evidence>
<dbReference type="GO" id="GO:0008757">
    <property type="term" value="F:S-adenosylmethionine-dependent methyltransferase activity"/>
    <property type="evidence" value="ECO:0007669"/>
    <property type="project" value="InterPro"/>
</dbReference>
<proteinExistence type="predicted"/>
<keyword evidence="2" id="KW-0808">Transferase</keyword>
<gene>
    <name evidence="2" type="ORF">RCG21_07105</name>
</gene>
<evidence type="ECO:0000313" key="2">
    <source>
        <dbReference type="EMBL" id="MDQ6596163.1"/>
    </source>
</evidence>
<dbReference type="AlphaFoldDB" id="A0AA90R5J8"/>
<dbReference type="EMBL" id="JAVGVR010000001">
    <property type="protein sequence ID" value="MDQ6596163.1"/>
    <property type="molecule type" value="Genomic_DNA"/>
</dbReference>
<dbReference type="Proteomes" id="UP001178888">
    <property type="component" value="Unassembled WGS sequence"/>
</dbReference>
<organism evidence="2 3">
    <name type="scientific">Bacillus salipaludis</name>
    <dbReference type="NCBI Taxonomy" id="2547811"/>
    <lineage>
        <taxon>Bacteria</taxon>
        <taxon>Bacillati</taxon>
        <taxon>Bacillota</taxon>
        <taxon>Bacilli</taxon>
        <taxon>Bacillales</taxon>
        <taxon>Bacillaceae</taxon>
        <taxon>Bacillus</taxon>
    </lineage>
</organism>
<dbReference type="InterPro" id="IPR013216">
    <property type="entry name" value="Methyltransf_11"/>
</dbReference>
<dbReference type="RefSeq" id="WP_308913028.1">
    <property type="nucleotide sequence ID" value="NZ_JAVGVR010000001.1"/>
</dbReference>
<dbReference type="Gene3D" id="3.40.50.150">
    <property type="entry name" value="Vaccinia Virus protein VP39"/>
    <property type="match status" value="1"/>
</dbReference>
<dbReference type="Pfam" id="PF08241">
    <property type="entry name" value="Methyltransf_11"/>
    <property type="match status" value="1"/>
</dbReference>
<dbReference type="InterPro" id="IPR029063">
    <property type="entry name" value="SAM-dependent_MTases_sf"/>
</dbReference>
<comment type="caution">
    <text evidence="2">The sequence shown here is derived from an EMBL/GenBank/DDBJ whole genome shotgun (WGS) entry which is preliminary data.</text>
</comment>
<accession>A0AA90R5J8</accession>
<dbReference type="GO" id="GO:0032259">
    <property type="term" value="P:methylation"/>
    <property type="evidence" value="ECO:0007669"/>
    <property type="project" value="UniProtKB-KW"/>
</dbReference>
<feature type="domain" description="Methyltransferase type 11" evidence="1">
    <location>
        <begin position="10"/>
        <end position="60"/>
    </location>
</feature>
<evidence type="ECO:0000313" key="3">
    <source>
        <dbReference type="Proteomes" id="UP001178888"/>
    </source>
</evidence>
<reference evidence="2" key="1">
    <citation type="submission" date="2023-08" db="EMBL/GenBank/DDBJ databases">
        <title>Nitrogen cycling bacteria in agricultural field soils.</title>
        <authorList>
            <person name="Jang J."/>
        </authorList>
    </citation>
    <scope>NUCLEOTIDE SEQUENCE</scope>
    <source>
        <strain evidence="2">PS3-36</strain>
    </source>
</reference>
<keyword evidence="2" id="KW-0489">Methyltransferase</keyword>
<sequence>MLNNKDFQKKIDPQKADMCNLPFEEEKFDVIWSEGAIYIIGFEKGLKEWKRFVKQDGIVAVTEFTWLKDNAPKEARDFWDEAYPGAGTIDSNVQLAKSLGYRLINLFYLSPLGGKITILLWKNGSHCFVKNTKTMRML</sequence>
<name>A0AA90R5J8_9BACI</name>
<keyword evidence="3" id="KW-1185">Reference proteome</keyword>
<dbReference type="EC" id="2.1.-.-" evidence="2"/>
<protein>
    <submittedName>
        <fullName evidence="2">Class I SAM-dependent methyltransferase</fullName>
        <ecNumber evidence="2">2.1.-.-</ecNumber>
    </submittedName>
</protein>